<name>A0A6G0X3U4_9STRA</name>
<evidence type="ECO:0000256" key="1">
    <source>
        <dbReference type="SAM" id="MobiDB-lite"/>
    </source>
</evidence>
<sequence length="2851" mass="319401">MNDDEESNFVKDTVIMSPQVLDLHLQAEDFGQFDGPEMSLWHLRQLLTSIPRTARVTAPPMPLSALHAASKQSLQQMNQEEGVRLVNVSFTTENQDHDQSQSPVFSDADFRLFLTPESTIYLSHRKYRVVICLDASPSTLSIDPITGKLILDVGYQSIEVLLRGLVQQRPDNQSDFVFPDIYLSVIVQGAMVDSLCVLAQGVFLHMNNVDDVLKLVKVRLQILEDHWAESSSMSSSSPLMFLEPTSLSTLLQNATFALNSLPHEASPMLFLVTDGVVDLPDMYAYDDLMMQLARHNIQCHAIQIGGGYMPHCSFGYVPDTDLLRFLTDATGGALFDLETLRSLTSSPSHPLLANSLQPVLFFKQSLIAPNKHAWNTPHLLDAIPLETQSFRPLRLFREKVHEYKMRGSVLKMAQARLNEGFFVAKFQMEPHIYVQCLLQWKPDIWLEYSITAKFMSSDMMLRVDVMAQAKFLEEFGVIAKRPASEASSMPVSATSLALHTFLKDLHERDRIMLHLISAIQIQTLDHDTKPIMHVFSRNTTAVTPAHPVFTLLGDLSPLLWHRWFHVERFELINLEWTKWAQAEPLVVDLLSRWATMQLGPNIYLKFLVAESYPKPNVNRKQRGSMIAISTPPTSNSGGGSNQKKSLCFVRVEPSPSGIVIIHVAFYSAKVGVRKSVLSELKRLLNVDTSGLIVSYRHIQRLLLAPITLTWLIEPDPTAAMPSGAATCCGGSGVSTPVFAASMWHAVWLWHIDEAHQQEAIRRLQATRQEQGLVVLQSSSSFVLLVQEVLVQNDKRTFTALFQCAISVVSSSTVMTSFWMEPVTGTMVSPTKSSQTPFGPPPSSTTKTAFSDTEWFEKMQVQLYQSDLHVLSCLLTFYSIVQATKEGVRSVAPPGNTLLPTSLNGLPVLNSPFSAPRLLTTCTPITERFLLYMNDSKKSNANRYLHDMVLESLLRLADCEVAWTESNPPPHVPAGPLWISHSLQIDIPETFMAPLTSGRCFAKVVGEYTMLLVFIPALETLPSLTPTTEPPEVESPDERLKWLAGLSSSVVAPETQRMATHDMAWFEQRKKWMEVRSDEKDVPFDVLPIQFYECSLVAKPSPTMDKSVEMENFVRVVKAAHEQNFSHGVYHALRSGASIQPCDLLQALWSCTKVSLDVDVTRLHAMLPLEFSAAPSTLDTALESLTAVVLTPIPQTQWYYFTGDDADVASTFFVRFECWQDEEAWPSTDVRPRSKSVRVLGDSQFLSDVLKNMGQDRLPDPEERTLTDHVLYLSEMLKDVRYPRLYLRLVVMTLPENQEPKLPPVLIRLRSSIQELCAQHVLSILQCLPPLSIESPPLGALVQKLFEELPPSSVRRVQYPLSFLPLEIPGLPVMQLFHELFLSNHLLHLVRCGPVFFVIRGPDEPIMYWAFFSVAADTVSLNLHIPAPITHQDGVDELALLTKLHLGVMTSVTQVNQFLLLQQLHETRTCSPLLLAPSKHQLHHASSSGNLLESTTSNGFFWPGQFECPCKFKAAFILKARLNPTLTLNMLCTSALEQFQVHNRHHVFVYRDKRGHVFYMTLVETSTEKPTIELQVFGIREPGDDITVELCRVLEQKLDESLLNILMKAMPNMKASRSVSGSSRQNKLTTADFEFLVPDISKPTQTASFCIPQLDEHLFSYFVKEKLVETPYIRLAPPIDPVDASDSIKLADNSLLEDSASTLSFVINVNPELSGRSGFVASLGKGLAWVFLDVLDDSAYSGENVSPLAWSQVLSTWPNFSSSLSVRFRVFVRGQLSAELIHDVFGVAVQQALYEYAIESILRRNTQDTPCNFPVDVVRELRHLMGKASELSSTSITVMQQRDIIPSYDIEHVVKQLSVPFERLPSYVRPNVFYRSGSETRYEAYDAEATRAMYNFTDSFTLVCPMGVCSKFSFDDDMHLVKTLSASSLQSVDTNATTNSSPMVSPRHSKDVHDHDTMMHSSILSNPRHIFYQIELSHKGLVFAGYNCHPHVLDILSTGFAKAIGWCHLRQTLLRSILFQKRGYTLAAPTTCVMLQPSAIVLKAPIIQGKSASWTPRDFSSTLIAFTPQIFHVLLDNNNPPAVVSATLLRAIDGMGLAEYLRETGTPMEDIVTRPRVSSSTSEKVDQPTITMPPITPVGPTAPRPGVVNPPPMVSTRKAPVPPNATNALMAARARARGVVKAPPASAPSDDSSESKLPPAWSLTLNKDMLAPRTSLKVTPTAAATKTIAATKPSLPPRRQSNSEKIVAKDSVWRHTLRTLLPSSFSHYNRNERDELLKASDPLSYHGIKLRSALDFHDAHRTSYNNVYDVFKSLLSQEDVGSISPFTLEKLLSCGRLMLHRYFSVSFTGPWPAIPPTVLNKDDAHGMLTLLSYEIQFIFNAVYAKIGRLHVDYLCQGIGRPSELFSSLIERVTAFQSELHDSRRQAFLSELIGHLKRAGFSALASRVYVKKETEGLVLIELSEGKTGMPGMGVRALFVSERDVVSLDAGRHLPQSSFAQLSGDQIVSTMGYVQSLLNILPMVYDFAVADMHAYLLRALSTTKDQLEEHLMLNPHTDLRHCTSAFDGLLATFPAPPSGAEHCIVQIVLEVEINVDVSILMRYIACHAKRYYVGDLLVFGTPNALAARSTTGHFKRNVHVEEADSPYSLVVTSSGKTTVTAYALHLNHNPFDTTDLAHHVKEFVTELLDVAKTDYHRDVLWSRLLYSGKQLDIQTQIQLPPEWADEVEIRSDQLDECLALSVRTSFEEIDPILGELLDIPVPWTDFTKLLQNVHAETMREYQFEQSRHVLLMCVGARDIMIHIHHRLGNDAKQVVEMEICRREEPPNGQLSYEQRKTLRDFVNHIVYWLWTHVR</sequence>
<dbReference type="Gene3D" id="3.40.50.410">
    <property type="entry name" value="von Willebrand factor, type A domain"/>
    <property type="match status" value="1"/>
</dbReference>
<evidence type="ECO:0000313" key="2">
    <source>
        <dbReference type="EMBL" id="KAF0734531.1"/>
    </source>
</evidence>
<dbReference type="InterPro" id="IPR033228">
    <property type="entry name" value="SZT2"/>
</dbReference>
<dbReference type="InterPro" id="IPR036465">
    <property type="entry name" value="vWFA_dom_sf"/>
</dbReference>
<dbReference type="SUPFAM" id="SSF53300">
    <property type="entry name" value="vWA-like"/>
    <property type="match status" value="1"/>
</dbReference>
<comment type="caution">
    <text evidence="2">The sequence shown here is derived from an EMBL/GenBank/DDBJ whole genome shotgun (WGS) entry which is preliminary data.</text>
</comment>
<accession>A0A6G0X3U4</accession>
<organism evidence="2 3">
    <name type="scientific">Aphanomyces euteiches</name>
    <dbReference type="NCBI Taxonomy" id="100861"/>
    <lineage>
        <taxon>Eukaryota</taxon>
        <taxon>Sar</taxon>
        <taxon>Stramenopiles</taxon>
        <taxon>Oomycota</taxon>
        <taxon>Saprolegniomycetes</taxon>
        <taxon>Saprolegniales</taxon>
        <taxon>Verrucalvaceae</taxon>
        <taxon>Aphanomyces</taxon>
    </lineage>
</organism>
<protein>
    <submittedName>
        <fullName evidence="2">Uncharacterized protein</fullName>
    </submittedName>
</protein>
<dbReference type="EMBL" id="VJMJ01000111">
    <property type="protein sequence ID" value="KAF0734531.1"/>
    <property type="molecule type" value="Genomic_DNA"/>
</dbReference>
<proteinExistence type="predicted"/>
<evidence type="ECO:0000313" key="3">
    <source>
        <dbReference type="Proteomes" id="UP000481153"/>
    </source>
</evidence>
<keyword evidence="3" id="KW-1185">Reference proteome</keyword>
<reference evidence="2 3" key="1">
    <citation type="submission" date="2019-07" db="EMBL/GenBank/DDBJ databases">
        <title>Genomics analysis of Aphanomyces spp. identifies a new class of oomycete effector associated with host adaptation.</title>
        <authorList>
            <person name="Gaulin E."/>
        </authorList>
    </citation>
    <scope>NUCLEOTIDE SEQUENCE [LARGE SCALE GENOMIC DNA]</scope>
    <source>
        <strain evidence="2 3">ATCC 201684</strain>
    </source>
</reference>
<dbReference type="PANTHER" id="PTHR14918:SF3">
    <property type="entry name" value="KICSTOR COMPLEX PROTEIN SZT2"/>
    <property type="match status" value="1"/>
</dbReference>
<feature type="compositionally biased region" description="Pro residues" evidence="1">
    <location>
        <begin position="2133"/>
        <end position="2143"/>
    </location>
</feature>
<dbReference type="Proteomes" id="UP000481153">
    <property type="component" value="Unassembled WGS sequence"/>
</dbReference>
<dbReference type="VEuPathDB" id="FungiDB:AeMF1_010664"/>
<feature type="region of interest" description="Disordered" evidence="1">
    <location>
        <begin position="2113"/>
        <end position="2143"/>
    </location>
</feature>
<dbReference type="PANTHER" id="PTHR14918">
    <property type="entry name" value="KICSTOR COMPLEX PROTEIN SZT2"/>
    <property type="match status" value="1"/>
</dbReference>
<dbReference type="GO" id="GO:0005777">
    <property type="term" value="C:peroxisome"/>
    <property type="evidence" value="ECO:0007669"/>
    <property type="project" value="InterPro"/>
</dbReference>
<gene>
    <name evidence="2" type="ORF">Ae201684_008774</name>
</gene>